<gene>
    <name evidence="7" type="ORF">C7455_110101</name>
</gene>
<dbReference type="EMBL" id="QGGW01000010">
    <property type="protein sequence ID" value="PWK58160.1"/>
    <property type="molecule type" value="Genomic_DNA"/>
</dbReference>
<dbReference type="GO" id="GO:0016887">
    <property type="term" value="F:ATP hydrolysis activity"/>
    <property type="evidence" value="ECO:0007669"/>
    <property type="project" value="InterPro"/>
</dbReference>
<evidence type="ECO:0000256" key="4">
    <source>
        <dbReference type="ARBA" id="ARBA00022967"/>
    </source>
</evidence>
<organism evidence="7 8">
    <name type="scientific">Roseicyclus mahoneyensis</name>
    <dbReference type="NCBI Taxonomy" id="164332"/>
    <lineage>
        <taxon>Bacteria</taxon>
        <taxon>Pseudomonadati</taxon>
        <taxon>Pseudomonadota</taxon>
        <taxon>Alphaproteobacteria</taxon>
        <taxon>Rhodobacterales</taxon>
        <taxon>Roseobacteraceae</taxon>
        <taxon>Roseicyclus</taxon>
    </lineage>
</organism>
<dbReference type="AlphaFoldDB" id="A0A316GFK8"/>
<dbReference type="PROSITE" id="PS00211">
    <property type="entry name" value="ABC_TRANSPORTER_1"/>
    <property type="match status" value="1"/>
</dbReference>
<dbReference type="Pfam" id="PF00005">
    <property type="entry name" value="ABC_tran"/>
    <property type="match status" value="1"/>
</dbReference>
<accession>A0A316GFK8</accession>
<evidence type="ECO:0000313" key="7">
    <source>
        <dbReference type="EMBL" id="PWK58160.1"/>
    </source>
</evidence>
<keyword evidence="2" id="KW-0547">Nucleotide-binding</keyword>
<reference evidence="7 8" key="1">
    <citation type="submission" date="2018-05" db="EMBL/GenBank/DDBJ databases">
        <title>Genomic Encyclopedia of Type Strains, Phase IV (KMG-IV): sequencing the most valuable type-strain genomes for metagenomic binning, comparative biology and taxonomic classification.</title>
        <authorList>
            <person name="Goeker M."/>
        </authorList>
    </citation>
    <scope>NUCLEOTIDE SEQUENCE [LARGE SCALE GENOMIC DNA]</scope>
    <source>
        <strain evidence="7 8">DSM 16097</strain>
    </source>
</reference>
<dbReference type="InterPro" id="IPR017871">
    <property type="entry name" value="ABC_transporter-like_CS"/>
</dbReference>
<dbReference type="OrthoDB" id="9805601at2"/>
<evidence type="ECO:0000256" key="5">
    <source>
        <dbReference type="ARBA" id="ARBA00037066"/>
    </source>
</evidence>
<comment type="function">
    <text evidence="5">Part of the ABC transporter complex HmuTUV involved in hemin import. Responsible for energy coupling to the transport system.</text>
</comment>
<dbReference type="InterPro" id="IPR003593">
    <property type="entry name" value="AAA+_ATPase"/>
</dbReference>
<dbReference type="SUPFAM" id="SSF52540">
    <property type="entry name" value="P-loop containing nucleoside triphosphate hydrolases"/>
    <property type="match status" value="1"/>
</dbReference>
<evidence type="ECO:0000259" key="6">
    <source>
        <dbReference type="PROSITE" id="PS50893"/>
    </source>
</evidence>
<name>A0A316GFK8_9RHOB</name>
<keyword evidence="3 7" id="KW-0067">ATP-binding</keyword>
<dbReference type="PANTHER" id="PTHR42794">
    <property type="entry name" value="HEMIN IMPORT ATP-BINDING PROTEIN HMUV"/>
    <property type="match status" value="1"/>
</dbReference>
<proteinExistence type="predicted"/>
<dbReference type="CDD" id="cd03214">
    <property type="entry name" value="ABC_Iron-Siderophores_B12_Hemin"/>
    <property type="match status" value="1"/>
</dbReference>
<evidence type="ECO:0000313" key="8">
    <source>
        <dbReference type="Proteomes" id="UP000245708"/>
    </source>
</evidence>
<dbReference type="PROSITE" id="PS50893">
    <property type="entry name" value="ABC_TRANSPORTER_2"/>
    <property type="match status" value="1"/>
</dbReference>
<keyword evidence="4" id="KW-1278">Translocase</keyword>
<dbReference type="GO" id="GO:0005524">
    <property type="term" value="F:ATP binding"/>
    <property type="evidence" value="ECO:0007669"/>
    <property type="project" value="UniProtKB-KW"/>
</dbReference>
<keyword evidence="1" id="KW-0813">Transport</keyword>
<sequence length="261" mass="27433">MLSATDIHADLAGTPILRGVSLTARPGQITMIVGPNGSGKTTLLRALTQDLPYRGRVLLDGADIAALPGWELATRRAVLPQASRIAFPFTVLEIVRLGLIAAATPAPGHRASEALARVGLAGFEGRFYQDLSGGEQQRAQLARVLAQVWDPVGPDGARWLFLDEPVASLDIGHQLEVMEIMADYARAGGGVVAVMHDLNLTAIHADQVLLMQDGRCLAAGPPAAVFTDAILSAAYGCTVRVNATPPAPATFVLPHMARRAG</sequence>
<evidence type="ECO:0000256" key="2">
    <source>
        <dbReference type="ARBA" id="ARBA00022741"/>
    </source>
</evidence>
<dbReference type="SMART" id="SM00382">
    <property type="entry name" value="AAA"/>
    <property type="match status" value="1"/>
</dbReference>
<dbReference type="PANTHER" id="PTHR42794:SF1">
    <property type="entry name" value="HEMIN IMPORT ATP-BINDING PROTEIN HMUV"/>
    <property type="match status" value="1"/>
</dbReference>
<dbReference type="RefSeq" id="WP_109670279.1">
    <property type="nucleotide sequence ID" value="NZ_QGGW01000010.1"/>
</dbReference>
<dbReference type="Gene3D" id="3.40.50.300">
    <property type="entry name" value="P-loop containing nucleotide triphosphate hydrolases"/>
    <property type="match status" value="1"/>
</dbReference>
<dbReference type="InterPro" id="IPR027417">
    <property type="entry name" value="P-loop_NTPase"/>
</dbReference>
<evidence type="ECO:0000256" key="1">
    <source>
        <dbReference type="ARBA" id="ARBA00022448"/>
    </source>
</evidence>
<dbReference type="InterPro" id="IPR003439">
    <property type="entry name" value="ABC_transporter-like_ATP-bd"/>
</dbReference>
<dbReference type="Proteomes" id="UP000245708">
    <property type="component" value="Unassembled WGS sequence"/>
</dbReference>
<dbReference type="NCBIfam" id="NF010068">
    <property type="entry name" value="PRK13548.1"/>
    <property type="match status" value="1"/>
</dbReference>
<evidence type="ECO:0000256" key="3">
    <source>
        <dbReference type="ARBA" id="ARBA00022840"/>
    </source>
</evidence>
<comment type="caution">
    <text evidence="7">The sequence shown here is derived from an EMBL/GenBank/DDBJ whole genome shotgun (WGS) entry which is preliminary data.</text>
</comment>
<feature type="domain" description="ABC transporter" evidence="6">
    <location>
        <begin position="2"/>
        <end position="238"/>
    </location>
</feature>
<protein>
    <submittedName>
        <fullName evidence="7">Iron complex transport system ATP-binding protein</fullName>
    </submittedName>
</protein>
<keyword evidence="8" id="KW-1185">Reference proteome</keyword>